<dbReference type="STRING" id="391936.S7S_15615"/>
<dbReference type="InterPro" id="IPR033455">
    <property type="entry name" value="AbiEi_3_N"/>
</dbReference>
<evidence type="ECO:0000313" key="3">
    <source>
        <dbReference type="Proteomes" id="UP000006764"/>
    </source>
</evidence>
<evidence type="ECO:0000313" key="2">
    <source>
        <dbReference type="EMBL" id="AJD49535.1"/>
    </source>
</evidence>
<dbReference type="OrthoDB" id="1550938at2"/>
<gene>
    <name evidence="2" type="ORF">S7S_15615</name>
</gene>
<name>A0A0B4XRZ0_9GAMM</name>
<feature type="domain" description="Transcriptional regulator AbiEi antitoxin N-terminal" evidence="1">
    <location>
        <begin position="13"/>
        <end position="92"/>
    </location>
</feature>
<dbReference type="RefSeq" id="WP_008733447.1">
    <property type="nucleotide sequence ID" value="NZ_CP004387.1"/>
</dbReference>
<proteinExistence type="predicted"/>
<protein>
    <submittedName>
        <fullName evidence="2">Ynd</fullName>
    </submittedName>
</protein>
<dbReference type="InterPro" id="IPR021561">
    <property type="entry name" value="AbiEi_3"/>
</dbReference>
<dbReference type="AlphaFoldDB" id="A0A0B4XRZ0"/>
<keyword evidence="3" id="KW-1185">Reference proteome</keyword>
<dbReference type="Proteomes" id="UP000006764">
    <property type="component" value="Chromosome"/>
</dbReference>
<evidence type="ECO:0000259" key="1">
    <source>
        <dbReference type="Pfam" id="PF17194"/>
    </source>
</evidence>
<organism evidence="2 3">
    <name type="scientific">Isoalcanivorax pacificus W11-5</name>
    <dbReference type="NCBI Taxonomy" id="391936"/>
    <lineage>
        <taxon>Bacteria</taxon>
        <taxon>Pseudomonadati</taxon>
        <taxon>Pseudomonadota</taxon>
        <taxon>Gammaproteobacteria</taxon>
        <taxon>Oceanospirillales</taxon>
        <taxon>Alcanivoracaceae</taxon>
        <taxon>Isoalcanivorax</taxon>
    </lineage>
</organism>
<dbReference type="KEGG" id="apac:S7S_15615"/>
<accession>A0A0B4XRZ0</accession>
<dbReference type="EMBL" id="CP004387">
    <property type="protein sequence ID" value="AJD49535.1"/>
    <property type="molecule type" value="Genomic_DNA"/>
</dbReference>
<dbReference type="Pfam" id="PF11459">
    <property type="entry name" value="AbiEi_3"/>
    <property type="match status" value="1"/>
</dbReference>
<sequence length="266" mass="30332">MSNFSHLPTDWPPPGHLTTRQWLLERGQPRHALDNALKSGRLVAPARGLLTRPESPLTWQGVTASLDRMSPHPVYVGGLSALAQAGLGHYVARVTPIHLYSRTAPPGWLSRLPSNVAWHWHLTKRLWQDDTVLVQSSLREQPQEGGWPWRMASPEQAILEVLLDVPGQVTFEHADNLMQGLSALSPRRLDALLKVCRHVQVKRLFFFFADRHHYPWRQHLTPTDYDLGKGKRNIVTGGRLDKRYLITVPAAFHDERLFEESFHGQE</sequence>
<dbReference type="HOGENOM" id="CLU_077664_0_0_6"/>
<reference evidence="2 3" key="1">
    <citation type="journal article" date="2012" name="J. Bacteriol.">
        <title>Genome sequence of an alkane-degrading bacterium, Alcanivorax pacificus type strain W11-5, isolated from deep sea sediment.</title>
        <authorList>
            <person name="Lai Q."/>
            <person name="Shao Z."/>
        </authorList>
    </citation>
    <scope>NUCLEOTIDE SEQUENCE [LARGE SCALE GENOMIC DNA]</scope>
    <source>
        <strain evidence="2 3">W11-5</strain>
    </source>
</reference>
<dbReference type="Pfam" id="PF17194">
    <property type="entry name" value="AbiEi_3_N"/>
    <property type="match status" value="1"/>
</dbReference>